<evidence type="ECO:0000313" key="2">
    <source>
        <dbReference type="Proteomes" id="UP000000377"/>
    </source>
</evidence>
<gene>
    <name evidence="1" type="ordered locus">SBI_06909</name>
</gene>
<accession>D7C1G4</accession>
<reference evidence="1 2" key="1">
    <citation type="journal article" date="2010" name="J. Bacteriol.">
        <title>Genome sequence of the milbemycin-producing bacterium Streptomyces bingchenggensis.</title>
        <authorList>
            <person name="Wang X.J."/>
            <person name="Yan Y.J."/>
            <person name="Zhang B."/>
            <person name="An J."/>
            <person name="Wang J.J."/>
            <person name="Tian J."/>
            <person name="Jiang L."/>
            <person name="Chen Y.H."/>
            <person name="Huang S.X."/>
            <person name="Yin M."/>
            <person name="Zhang J."/>
            <person name="Gao A.L."/>
            <person name="Liu C.X."/>
            <person name="Zhu Z.X."/>
            <person name="Xiang W.S."/>
        </authorList>
    </citation>
    <scope>NUCLEOTIDE SEQUENCE [LARGE SCALE GENOMIC DNA]</scope>
    <source>
        <strain evidence="1 2">BCW-1</strain>
    </source>
</reference>
<proteinExistence type="predicted"/>
<dbReference type="STRING" id="749414.SBI_06909"/>
<dbReference type="KEGG" id="sbh:SBI_06909"/>
<sequence length="80" mass="8901">MIQRVDIPDRLITLQQNADAERAKLTGLDGDEREAQWKRWYEAAVEIQAAVTAHAQETGTPRGQIEAAVKQVVRHPAPEG</sequence>
<dbReference type="HOGENOM" id="CLU_196116_0_0_11"/>
<name>D7C1G4_STRBB</name>
<dbReference type="PATRIC" id="fig|749414.3.peg.7106"/>
<protein>
    <submittedName>
        <fullName evidence="1">Uncharacterized protein</fullName>
    </submittedName>
</protein>
<keyword evidence="2" id="KW-1185">Reference proteome</keyword>
<dbReference type="EMBL" id="CP002047">
    <property type="protein sequence ID" value="ADI10029.1"/>
    <property type="molecule type" value="Genomic_DNA"/>
</dbReference>
<dbReference type="AlphaFoldDB" id="D7C1G4"/>
<organism evidence="1 2">
    <name type="scientific">Streptomyces bingchenggensis (strain BCW-1)</name>
    <dbReference type="NCBI Taxonomy" id="749414"/>
    <lineage>
        <taxon>Bacteria</taxon>
        <taxon>Bacillati</taxon>
        <taxon>Actinomycetota</taxon>
        <taxon>Actinomycetes</taxon>
        <taxon>Kitasatosporales</taxon>
        <taxon>Streptomycetaceae</taxon>
        <taxon>Streptomyces</taxon>
    </lineage>
</organism>
<dbReference type="Proteomes" id="UP000000377">
    <property type="component" value="Chromosome"/>
</dbReference>
<evidence type="ECO:0000313" key="1">
    <source>
        <dbReference type="EMBL" id="ADI10029.1"/>
    </source>
</evidence>